<feature type="binding site" evidence="9">
    <location>
        <begin position="141"/>
        <end position="142"/>
    </location>
    <ligand>
        <name>S-adenosyl-L-methionine</name>
        <dbReference type="ChEBI" id="CHEBI:59789"/>
    </ligand>
</feature>
<dbReference type="SUPFAM" id="SSF53335">
    <property type="entry name" value="S-adenosyl-L-methionine-dependent methyltransferases"/>
    <property type="match status" value="1"/>
</dbReference>
<sequence length="303" mass="35295">MSEEEAKREQQHTTAPPVSSKRKIYRDAKEQSRKKQVRIEPPQQDTPSSITTTASLEQPSDEVKLPQKRFYRQRAHSNPFSDHALDYPRSPQLMDWSQIYPHINTATNNKQVEIADIGCGFGGLLIDLGPAFSETLILGMEIRVQVTQYVEDRILALRHQHAENAYKYDNIGVIRGNAMKFLPNFFARGQLRKIFFCFPDPHFKQRKHKARIVTNTLLSEYAFVLREGGVIYTITDVEDLHEWMVKHLDEHPLFERLSKEWEDQDECVKIMYNSTEEGQKVTRNKGSKWVACYKRLPNPEDCE</sequence>
<feature type="binding site" evidence="9">
    <location>
        <begin position="177"/>
        <end position="178"/>
    </location>
    <ligand>
        <name>S-adenosyl-L-methionine</name>
        <dbReference type="ChEBI" id="CHEBI:59789"/>
    </ligand>
</feature>
<comment type="function">
    <text evidence="9">Catalyzes the formation of N(7)-methylguanine at position 46 (m7G46) in tRNA.</text>
</comment>
<dbReference type="HAMAP" id="MF_03055">
    <property type="entry name" value="tRNA_methyltr_TrmB_euk"/>
    <property type="match status" value="1"/>
</dbReference>
<keyword evidence="3 9" id="KW-0489">Methyltransferase</keyword>
<evidence type="ECO:0000256" key="2">
    <source>
        <dbReference type="ARBA" id="ARBA00022555"/>
    </source>
</evidence>
<feature type="binding site" evidence="9">
    <location>
        <position position="118"/>
    </location>
    <ligand>
        <name>S-adenosyl-L-methionine</name>
        <dbReference type="ChEBI" id="CHEBI:59789"/>
    </ligand>
</feature>
<dbReference type="PANTHER" id="PTHR23417:SF16">
    <property type="entry name" value="TRNA (GUANINE-N(7)-)-METHYLTRANSFERASE"/>
    <property type="match status" value="1"/>
</dbReference>
<keyword evidence="6 9" id="KW-0819">tRNA processing</keyword>
<dbReference type="Gene3D" id="3.40.50.150">
    <property type="entry name" value="Vaccinia Virus protein VP39"/>
    <property type="match status" value="1"/>
</dbReference>
<dbReference type="Pfam" id="PF02390">
    <property type="entry name" value="Methyltransf_4"/>
    <property type="match status" value="1"/>
</dbReference>
<keyword evidence="12" id="KW-1185">Reference proteome</keyword>
<feature type="binding site" evidence="9">
    <location>
        <begin position="275"/>
        <end position="277"/>
    </location>
    <ligand>
        <name>S-adenosyl-L-methionine</name>
        <dbReference type="ChEBI" id="CHEBI:59789"/>
    </ligand>
</feature>
<keyword evidence="7 9" id="KW-0694">RNA-binding</keyword>
<feature type="binding site" evidence="9">
    <location>
        <position position="197"/>
    </location>
    <ligand>
        <name>S-adenosyl-L-methionine</name>
        <dbReference type="ChEBI" id="CHEBI:59789"/>
    </ligand>
</feature>
<evidence type="ECO:0000256" key="3">
    <source>
        <dbReference type="ARBA" id="ARBA00022603"/>
    </source>
</evidence>
<dbReference type="EMBL" id="OZ022410">
    <property type="protein sequence ID" value="CAK9441400.1"/>
    <property type="molecule type" value="Genomic_DNA"/>
</dbReference>
<evidence type="ECO:0000256" key="1">
    <source>
        <dbReference type="ARBA" id="ARBA00000142"/>
    </source>
</evidence>
<name>A0ABP0ZT26_9ASCO</name>
<dbReference type="NCBIfam" id="TIGR00091">
    <property type="entry name" value="tRNA (guanosine(46)-N7)-methyltransferase TrmB"/>
    <property type="match status" value="1"/>
</dbReference>
<comment type="subunit">
    <text evidence="9">Forms a complex with TRM82.</text>
</comment>
<gene>
    <name evidence="9" type="primary">TRM8</name>
    <name evidence="11" type="ORF">LODBEIA_P52680</name>
</gene>
<evidence type="ECO:0000313" key="11">
    <source>
        <dbReference type="EMBL" id="CAK9441400.1"/>
    </source>
</evidence>
<dbReference type="InterPro" id="IPR025763">
    <property type="entry name" value="Trm8_euk"/>
</dbReference>
<dbReference type="Proteomes" id="UP001497383">
    <property type="component" value="Chromosome 6"/>
</dbReference>
<evidence type="ECO:0000313" key="12">
    <source>
        <dbReference type="Proteomes" id="UP001497383"/>
    </source>
</evidence>
<protein>
    <recommendedName>
        <fullName evidence="9">tRNA (guanine-N(7)-)-methyltransferase</fullName>
        <ecNumber evidence="9">2.1.1.33</ecNumber>
    </recommendedName>
    <alternativeName>
        <fullName evidence="9">Transfer RNA methyltransferase 8</fullName>
    </alternativeName>
    <alternativeName>
        <fullName evidence="9">tRNA (guanine(46)-N(7))-methyltransferase</fullName>
    </alternativeName>
    <alternativeName>
        <fullName evidence="9">tRNA(m7G46)-methyltransferase</fullName>
    </alternativeName>
</protein>
<keyword evidence="5 9" id="KW-0949">S-adenosyl-L-methionine</keyword>
<evidence type="ECO:0000256" key="6">
    <source>
        <dbReference type="ARBA" id="ARBA00022694"/>
    </source>
</evidence>
<dbReference type="CDD" id="cd02440">
    <property type="entry name" value="AdoMet_MTases"/>
    <property type="match status" value="1"/>
</dbReference>
<comment type="pathway">
    <text evidence="9">tRNA modification; N(7)-methylguanine-tRNA biosynthesis.</text>
</comment>
<reference evidence="11 12" key="1">
    <citation type="submission" date="2024-03" db="EMBL/GenBank/DDBJ databases">
        <authorList>
            <person name="Brejova B."/>
        </authorList>
    </citation>
    <scope>NUCLEOTIDE SEQUENCE [LARGE SCALE GENOMIC DNA]</scope>
    <source>
        <strain evidence="11 12">CBS 14171</strain>
    </source>
</reference>
<dbReference type="PROSITE" id="PS51625">
    <property type="entry name" value="SAM_MT_TRMB"/>
    <property type="match status" value="1"/>
</dbReference>
<accession>A0ABP0ZT26</accession>
<comment type="similarity">
    <text evidence="9">Belongs to the class I-like SAM-binding methyltransferase superfamily. TrmB family.</text>
</comment>
<feature type="compositionally biased region" description="Polar residues" evidence="10">
    <location>
        <begin position="43"/>
        <end position="58"/>
    </location>
</feature>
<feature type="region of interest" description="Disordered" evidence="10">
    <location>
        <begin position="1"/>
        <end position="63"/>
    </location>
</feature>
<dbReference type="EC" id="2.1.1.33" evidence="9"/>
<evidence type="ECO:0000256" key="7">
    <source>
        <dbReference type="ARBA" id="ARBA00022884"/>
    </source>
</evidence>
<evidence type="ECO:0000256" key="9">
    <source>
        <dbReference type="HAMAP-Rule" id="MF_03055"/>
    </source>
</evidence>
<comment type="catalytic activity">
    <reaction evidence="1 9">
        <text>guanosine(46) in tRNA + S-adenosyl-L-methionine = N(7)-methylguanosine(46) in tRNA + S-adenosyl-L-homocysteine</text>
        <dbReference type="Rhea" id="RHEA:42708"/>
        <dbReference type="Rhea" id="RHEA-COMP:10188"/>
        <dbReference type="Rhea" id="RHEA-COMP:10189"/>
        <dbReference type="ChEBI" id="CHEBI:57856"/>
        <dbReference type="ChEBI" id="CHEBI:59789"/>
        <dbReference type="ChEBI" id="CHEBI:74269"/>
        <dbReference type="ChEBI" id="CHEBI:74480"/>
        <dbReference type="EC" id="2.1.1.33"/>
    </reaction>
</comment>
<evidence type="ECO:0000256" key="8">
    <source>
        <dbReference type="ARBA" id="ARBA00023242"/>
    </source>
</evidence>
<evidence type="ECO:0000256" key="4">
    <source>
        <dbReference type="ARBA" id="ARBA00022679"/>
    </source>
</evidence>
<dbReference type="PANTHER" id="PTHR23417">
    <property type="entry name" value="3-DEOXY-D-MANNO-OCTULOSONIC-ACID TRANSFERASE/TRNA GUANINE-N 7 - -METHYLTRANSFERASE"/>
    <property type="match status" value="1"/>
</dbReference>
<keyword evidence="8 9" id="KW-0539">Nucleus</keyword>
<keyword evidence="2 9" id="KW-0820">tRNA-binding</keyword>
<proteinExistence type="inferred from homology"/>
<evidence type="ECO:0000256" key="10">
    <source>
        <dbReference type="SAM" id="MobiDB-lite"/>
    </source>
</evidence>
<organism evidence="11 12">
    <name type="scientific">Lodderomyces beijingensis</name>
    <dbReference type="NCBI Taxonomy" id="1775926"/>
    <lineage>
        <taxon>Eukaryota</taxon>
        <taxon>Fungi</taxon>
        <taxon>Dikarya</taxon>
        <taxon>Ascomycota</taxon>
        <taxon>Saccharomycotina</taxon>
        <taxon>Pichiomycetes</taxon>
        <taxon>Debaryomycetaceae</taxon>
        <taxon>Candida/Lodderomyces clade</taxon>
        <taxon>Lodderomyces</taxon>
    </lineage>
</organism>
<evidence type="ECO:0000256" key="5">
    <source>
        <dbReference type="ARBA" id="ARBA00022691"/>
    </source>
</evidence>
<feature type="compositionally biased region" description="Basic and acidic residues" evidence="10">
    <location>
        <begin position="1"/>
        <end position="11"/>
    </location>
</feature>
<dbReference type="GeneID" id="92210464"/>
<feature type="active site" evidence="9">
    <location>
        <position position="200"/>
    </location>
</feature>
<dbReference type="RefSeq" id="XP_066832206.1">
    <property type="nucleotide sequence ID" value="XM_066975581.1"/>
</dbReference>
<comment type="subcellular location">
    <subcellularLocation>
        <location evidence="9">Nucleus</location>
    </subcellularLocation>
</comment>
<keyword evidence="4 9" id="KW-0808">Transferase</keyword>
<dbReference type="InterPro" id="IPR029063">
    <property type="entry name" value="SAM-dependent_MTases_sf"/>
</dbReference>
<dbReference type="InterPro" id="IPR003358">
    <property type="entry name" value="tRNA_(Gua-N-7)_MeTrfase_Trmb"/>
</dbReference>